<dbReference type="EMBL" id="JAPDNT010000002">
    <property type="protein sequence ID" value="MCW3474044.1"/>
    <property type="molecule type" value="Genomic_DNA"/>
</dbReference>
<evidence type="ECO:0000313" key="2">
    <source>
        <dbReference type="Proteomes" id="UP001165679"/>
    </source>
</evidence>
<sequence length="117" mass="12389">MSVLDTIVQQLVGPESASPWLAKTIRGLLTGGADGIGVKELIRRMEAAGLGDIARSWLGKGPNLPISPQQLRQVLGPEILRGTIDRSGLTEDEVLAELSEHLPAVINHLTPGGQLPD</sequence>
<dbReference type="InterPro" id="IPR027405">
    <property type="entry name" value="YidB-like"/>
</dbReference>
<reference evidence="1" key="2">
    <citation type="submission" date="2022-10" db="EMBL/GenBank/DDBJ databases">
        <authorList>
            <person name="Trinh H.N."/>
        </authorList>
    </citation>
    <scope>NUCLEOTIDE SEQUENCE</scope>
    <source>
        <strain evidence="1">RN2-1</strain>
    </source>
</reference>
<reference evidence="1" key="1">
    <citation type="submission" date="2022-09" db="EMBL/GenBank/DDBJ databases">
        <title>Rhodovastum sp. nov. RN2-1 isolated from soil in Seongnam, South Korea.</title>
        <authorList>
            <person name="Le N.T."/>
        </authorList>
    </citation>
    <scope>NUCLEOTIDE SEQUENCE</scope>
    <source>
        <strain evidence="1">RN2-1</strain>
    </source>
</reference>
<name>A0AA41YIA0_9PROT</name>
<gene>
    <name evidence="1" type="ORF">OL599_05585</name>
</gene>
<dbReference type="SUPFAM" id="SSF140804">
    <property type="entry name" value="YidB-like"/>
    <property type="match status" value="1"/>
</dbReference>
<accession>A0AA41YIA0</accession>
<comment type="caution">
    <text evidence="1">The sequence shown here is derived from an EMBL/GenBank/DDBJ whole genome shotgun (WGS) entry which is preliminary data.</text>
</comment>
<organism evidence="1 2">
    <name type="scientific">Limobrevibacterium gyesilva</name>
    <dbReference type="NCBI Taxonomy" id="2991712"/>
    <lineage>
        <taxon>Bacteria</taxon>
        <taxon>Pseudomonadati</taxon>
        <taxon>Pseudomonadota</taxon>
        <taxon>Alphaproteobacteria</taxon>
        <taxon>Acetobacterales</taxon>
        <taxon>Acetobacteraceae</taxon>
        <taxon>Limobrevibacterium</taxon>
    </lineage>
</organism>
<dbReference type="Gene3D" id="1.10.10.690">
    <property type="entry name" value="YidB-like"/>
    <property type="match status" value="1"/>
</dbReference>
<dbReference type="Proteomes" id="UP001165679">
    <property type="component" value="Unassembled WGS sequence"/>
</dbReference>
<evidence type="ECO:0000313" key="1">
    <source>
        <dbReference type="EMBL" id="MCW3474044.1"/>
    </source>
</evidence>
<proteinExistence type="predicted"/>
<protein>
    <submittedName>
        <fullName evidence="1">YidB family protein</fullName>
    </submittedName>
</protein>
<keyword evidence="2" id="KW-1185">Reference proteome</keyword>
<dbReference type="AlphaFoldDB" id="A0AA41YIA0"/>
<dbReference type="RefSeq" id="WP_264712663.1">
    <property type="nucleotide sequence ID" value="NZ_JAPDNT010000002.1"/>
</dbReference>
<dbReference type="Pfam" id="PF20159">
    <property type="entry name" value="YidB"/>
    <property type="match status" value="1"/>
</dbReference>
<dbReference type="InterPro" id="IPR045372">
    <property type="entry name" value="YidB"/>
</dbReference>